<organism evidence="1 2">
    <name type="scientific">Saxophila tyrrhenica</name>
    <dbReference type="NCBI Taxonomy" id="1690608"/>
    <lineage>
        <taxon>Eukaryota</taxon>
        <taxon>Fungi</taxon>
        <taxon>Dikarya</taxon>
        <taxon>Ascomycota</taxon>
        <taxon>Pezizomycotina</taxon>
        <taxon>Dothideomycetes</taxon>
        <taxon>Dothideomycetidae</taxon>
        <taxon>Mycosphaerellales</taxon>
        <taxon>Extremaceae</taxon>
        <taxon>Saxophila</taxon>
    </lineage>
</organism>
<sequence length="259" mass="28982">MGSTMMNMLSRLWGAFSSAETASGDESSYIEPSPVPVELVPRMWENERTFTLETPLSTSRPPTTDEGPMLYLQTSCAAIANYCFLGRRSTTSKDNDGRLRLYLDNDQYLEVCLRMRRCGAVRVNPKRYAHGECCDAALGNQLNRSRYIFGWPESTSLTSDDSFRKEPVWVSHIFRKAEALLPRQVYPWEGMEGFVGADWLARSPTMEEYCSRLQVHGGVYYSDVSKCPQARELGLCGRGVMVLLDYGHVGARGAASLAA</sequence>
<protein>
    <submittedName>
        <fullName evidence="1">Uncharacterized protein</fullName>
    </submittedName>
</protein>
<accession>A0AAV9PJW6</accession>
<evidence type="ECO:0000313" key="1">
    <source>
        <dbReference type="EMBL" id="KAK5174031.1"/>
    </source>
</evidence>
<dbReference type="Proteomes" id="UP001337655">
    <property type="component" value="Unassembled WGS sequence"/>
</dbReference>
<proteinExistence type="predicted"/>
<dbReference type="RefSeq" id="XP_064662700.1">
    <property type="nucleotide sequence ID" value="XM_064798373.1"/>
</dbReference>
<name>A0AAV9PJW6_9PEZI</name>
<dbReference type="EMBL" id="JAVRRT010000002">
    <property type="protein sequence ID" value="KAK5174031.1"/>
    <property type="molecule type" value="Genomic_DNA"/>
</dbReference>
<comment type="caution">
    <text evidence="1">The sequence shown here is derived from an EMBL/GenBank/DDBJ whole genome shotgun (WGS) entry which is preliminary data.</text>
</comment>
<dbReference type="GeneID" id="89922459"/>
<gene>
    <name evidence="1" type="ORF">LTR77_001111</name>
</gene>
<evidence type="ECO:0000313" key="2">
    <source>
        <dbReference type="Proteomes" id="UP001337655"/>
    </source>
</evidence>
<keyword evidence="2" id="KW-1185">Reference proteome</keyword>
<dbReference type="AlphaFoldDB" id="A0AAV9PJW6"/>
<reference evidence="1 2" key="1">
    <citation type="submission" date="2023-08" db="EMBL/GenBank/DDBJ databases">
        <title>Black Yeasts Isolated from many extreme environments.</title>
        <authorList>
            <person name="Coleine C."/>
            <person name="Stajich J.E."/>
            <person name="Selbmann L."/>
        </authorList>
    </citation>
    <scope>NUCLEOTIDE SEQUENCE [LARGE SCALE GENOMIC DNA]</scope>
    <source>
        <strain evidence="1 2">CCFEE 5935</strain>
    </source>
</reference>